<dbReference type="GO" id="GO:0090729">
    <property type="term" value="F:toxin activity"/>
    <property type="evidence" value="ECO:0007669"/>
    <property type="project" value="UniProtKB-KW"/>
</dbReference>
<dbReference type="SUPFAM" id="SSF57095">
    <property type="entry name" value="Scorpion toxin-like"/>
    <property type="match status" value="1"/>
</dbReference>
<dbReference type="InterPro" id="IPR036574">
    <property type="entry name" value="Scorpion_toxin-like_sf"/>
</dbReference>
<dbReference type="GO" id="GO:0006952">
    <property type="term" value="P:defense response"/>
    <property type="evidence" value="ECO:0007669"/>
    <property type="project" value="InterPro"/>
</dbReference>
<evidence type="ECO:0000256" key="1">
    <source>
        <dbReference type="ARBA" id="ARBA00004613"/>
    </source>
</evidence>
<evidence type="ECO:0000313" key="7">
    <source>
        <dbReference type="EMBL" id="MBW20222.1"/>
    </source>
</evidence>
<feature type="chain" id="PRO_5014409974" evidence="5">
    <location>
        <begin position="19"/>
        <end position="83"/>
    </location>
</feature>
<dbReference type="SMART" id="SM00505">
    <property type="entry name" value="Knot1"/>
    <property type="match status" value="1"/>
</dbReference>
<organism evidence="7">
    <name type="scientific">Centruroides hentzi</name>
    <dbReference type="NCBI Taxonomy" id="88313"/>
    <lineage>
        <taxon>Eukaryota</taxon>
        <taxon>Metazoa</taxon>
        <taxon>Ecdysozoa</taxon>
        <taxon>Arthropoda</taxon>
        <taxon>Chelicerata</taxon>
        <taxon>Arachnida</taxon>
        <taxon>Scorpiones</taxon>
        <taxon>Buthida</taxon>
        <taxon>Buthoidea</taxon>
        <taxon>Buthidae</taxon>
        <taxon>Centruroides</taxon>
    </lineage>
</organism>
<evidence type="ECO:0000256" key="3">
    <source>
        <dbReference type="ARBA" id="ARBA00022656"/>
    </source>
</evidence>
<dbReference type="FunFam" id="3.30.30.10:FF:000002">
    <property type="entry name" value="Alpha-like toxin BmK-M1"/>
    <property type="match status" value="1"/>
</dbReference>
<feature type="domain" description="LCN-type CS-alpha/beta" evidence="6">
    <location>
        <begin position="19"/>
        <end position="82"/>
    </location>
</feature>
<dbReference type="GO" id="GO:0005576">
    <property type="term" value="C:extracellular region"/>
    <property type="evidence" value="ECO:0007669"/>
    <property type="project" value="UniProtKB-SubCell"/>
</dbReference>
<evidence type="ECO:0000256" key="2">
    <source>
        <dbReference type="ARBA" id="ARBA00022525"/>
    </source>
</evidence>
<keyword evidence="2" id="KW-0964">Secreted</keyword>
<dbReference type="InterPro" id="IPR003614">
    <property type="entry name" value="Knottins"/>
</dbReference>
<dbReference type="CDD" id="cd23106">
    <property type="entry name" value="neurotoxins_LC_scorpion"/>
    <property type="match status" value="1"/>
</dbReference>
<feature type="signal peptide" evidence="5">
    <location>
        <begin position="1"/>
        <end position="18"/>
    </location>
</feature>
<sequence length="83" mass="9549">MKLLILIVASLMIMGVQSKDGYPMNHEGCKIPCLVNNRYCEIQCVTFLKAKKGYCYFWRIACYCEGLPEHAPVWDRATNKCRA</sequence>
<protein>
    <submittedName>
        <fullName evidence="7">NaTx</fullName>
    </submittedName>
</protein>
<comment type="subcellular location">
    <subcellularLocation>
        <location evidence="1">Secreted</location>
    </subcellularLocation>
</comment>
<keyword evidence="4" id="KW-1015">Disulfide bond</keyword>
<dbReference type="Gene3D" id="3.30.30.10">
    <property type="entry name" value="Knottin, scorpion toxin-like"/>
    <property type="match status" value="1"/>
</dbReference>
<dbReference type="InterPro" id="IPR044062">
    <property type="entry name" value="LCN-type_CS_alpha_beta_dom"/>
</dbReference>
<dbReference type="InterPro" id="IPR002061">
    <property type="entry name" value="Scorpion_toxinL/defensin"/>
</dbReference>
<proteinExistence type="predicted"/>
<dbReference type="EMBL" id="GFWZ01000232">
    <property type="protein sequence ID" value="MBW20222.1"/>
    <property type="molecule type" value="Transcribed_RNA"/>
</dbReference>
<dbReference type="PRINTS" id="PR00285">
    <property type="entry name" value="SCORPNTOXIN"/>
</dbReference>
<dbReference type="InterPro" id="IPR018218">
    <property type="entry name" value="Scorpion_toxinL"/>
</dbReference>
<dbReference type="Pfam" id="PF00537">
    <property type="entry name" value="Toxin_3"/>
    <property type="match status" value="1"/>
</dbReference>
<reference evidence="7" key="1">
    <citation type="journal article" date="2017" name="Toxicon">
        <title>Venom-gland transcriptomics and venom proteomics of the Hentz striped scorpion (Centruroides hentzi; Buthidae) reveal high toxin diversity in a harmless member of a lethal family.</title>
        <authorList>
            <person name="Ward M.J."/>
            <person name="Ellsworth S.A."/>
            <person name="Rokyta D.R."/>
        </authorList>
    </citation>
    <scope>NUCLEOTIDE SEQUENCE</scope>
    <source>
        <tissue evidence="7">Venom gland</tissue>
    </source>
</reference>
<evidence type="ECO:0000256" key="4">
    <source>
        <dbReference type="ARBA" id="ARBA00023157"/>
    </source>
</evidence>
<accession>A0A2I9LPA0</accession>
<name>A0A2I9LPA0_9SCOR</name>
<dbReference type="AlphaFoldDB" id="A0A2I9LPA0"/>
<dbReference type="PROSITE" id="PS51863">
    <property type="entry name" value="LCN_CSAB"/>
    <property type="match status" value="1"/>
</dbReference>
<evidence type="ECO:0000259" key="6">
    <source>
        <dbReference type="PROSITE" id="PS51863"/>
    </source>
</evidence>
<keyword evidence="3" id="KW-0800">Toxin</keyword>
<keyword evidence="5" id="KW-0732">Signal</keyword>
<evidence type="ECO:0000256" key="5">
    <source>
        <dbReference type="SAM" id="SignalP"/>
    </source>
</evidence>
<dbReference type="GO" id="GO:0019871">
    <property type="term" value="F:sodium channel inhibitor activity"/>
    <property type="evidence" value="ECO:0007669"/>
    <property type="project" value="InterPro"/>
</dbReference>